<name>A0A6J5KMN0_9CAUD</name>
<protein>
    <submittedName>
        <fullName evidence="1">Uncharacterized protein</fullName>
    </submittedName>
</protein>
<gene>
    <name evidence="1" type="ORF">UFOVP29_210</name>
</gene>
<dbReference type="EMBL" id="LR796167">
    <property type="protein sequence ID" value="CAB4123051.1"/>
    <property type="molecule type" value="Genomic_DNA"/>
</dbReference>
<sequence length="157" mass="18180">MSNWDFIMGGQHCLQAWKTLRSQLTDDLTDLQYLQLVVDWWSRAPIQNHVIDYDHSETWPDPWALLYAGDFDASSVSLGMLYTLSLAANPRWHPDQLSLMLLKDPARHQLQLALCVADTWLLGWEYHTISNWLDVSAGFLIQRRFCYHEDSAVAITT</sequence>
<accession>A0A6J5KMN0</accession>
<proteinExistence type="predicted"/>
<organism evidence="1">
    <name type="scientific">uncultured Caudovirales phage</name>
    <dbReference type="NCBI Taxonomy" id="2100421"/>
    <lineage>
        <taxon>Viruses</taxon>
        <taxon>Duplodnaviria</taxon>
        <taxon>Heunggongvirae</taxon>
        <taxon>Uroviricota</taxon>
        <taxon>Caudoviricetes</taxon>
        <taxon>Peduoviridae</taxon>
        <taxon>Maltschvirus</taxon>
        <taxon>Maltschvirus maltsch</taxon>
    </lineage>
</organism>
<evidence type="ECO:0000313" key="1">
    <source>
        <dbReference type="EMBL" id="CAB4123051.1"/>
    </source>
</evidence>
<reference evidence="1" key="1">
    <citation type="submission" date="2020-04" db="EMBL/GenBank/DDBJ databases">
        <authorList>
            <person name="Chiriac C."/>
            <person name="Salcher M."/>
            <person name="Ghai R."/>
            <person name="Kavagutti S V."/>
        </authorList>
    </citation>
    <scope>NUCLEOTIDE SEQUENCE</scope>
</reference>